<dbReference type="SUPFAM" id="SSF56601">
    <property type="entry name" value="beta-lactamase/transpeptidase-like"/>
    <property type="match status" value="1"/>
</dbReference>
<accession>A0A4Q1RG62</accession>
<gene>
    <name evidence="7" type="ORF">ETP43_04585</name>
</gene>
<evidence type="ECO:0000259" key="6">
    <source>
        <dbReference type="Pfam" id="PF03717"/>
    </source>
</evidence>
<dbReference type="InterPro" id="IPR012338">
    <property type="entry name" value="Beta-lactam/transpept-like"/>
</dbReference>
<evidence type="ECO:0000256" key="1">
    <source>
        <dbReference type="ARBA" id="ARBA00004370"/>
    </source>
</evidence>
<dbReference type="PANTHER" id="PTHR30627">
    <property type="entry name" value="PEPTIDOGLYCAN D,D-TRANSPEPTIDASE"/>
    <property type="match status" value="1"/>
</dbReference>
<feature type="domain" description="Penicillin-binding protein dimerisation" evidence="6">
    <location>
        <begin position="52"/>
        <end position="191"/>
    </location>
</feature>
<comment type="caution">
    <text evidence="7">The sequence shown here is derived from an EMBL/GenBank/DDBJ whole genome shotgun (WGS) entry which is preliminary data.</text>
</comment>
<dbReference type="InterPro" id="IPR001460">
    <property type="entry name" value="PCN-bd_Tpept"/>
</dbReference>
<sequence>MRMKLVWLFGIVVLAFVGLGIRITVINASQGKQYSKQVLSQSQQKYDSRVIPFKRGDITDRNGVVLATSEKVYKVILDCKVVNTKEEYVEPTIKALVDVLGLDEETIRERLEDKTTKSSQYQILQSNVSINQKKAFEDYTDVSSDEAKETLTKEEIAERSNVKGVWFEEDYRRVYPLNSTASHLVGFTYTGDTADWGIEGYYSSTLNGVNGRQFGYYNSDDDVEQTIIDPVNGNSVQSTIDLNIQQVVEKYIDKFMTGMANGPRGEQGAANVGVVVANPKNGEILAMATDNPYDLNNPRDLTPYYSDEEIKQMKDKDDGTMLEALYGIWQNYCISDAFEPGSTVKPLTIGAALDADVVQPTDTFVCDGYQKFGDTMIRCSIYPRAHGTETLSDLIKHSCNDGLMQIGALLGPEEFLKYQKIFNFGSTTGIDLPGEATGILHSEENLSSGSTELASASFGQGYTCTMIQEIAAICSAINGGYYYQPHVVSKIMNEDGDVIKDIQPVVTKQTVSSDVSALIRQYMGAVMESDGTGATAKVDGYSMGGKTGTAQKYPREDKKYLVSFIGFAPLDDPQVVVYVVVDEPNAESQADSLYAQYLYKGIMTEILPYLNIFQDEEVTDKTNAKMSYLEELINQKVESTGQSDSADDTATAAPPEDDSETTLNNKQESDGITDEEAAIQSGN</sequence>
<organism evidence="7 8">
    <name type="scientific">Blautia faecicola</name>
    <dbReference type="NCBI Taxonomy" id="2509240"/>
    <lineage>
        <taxon>Bacteria</taxon>
        <taxon>Bacillati</taxon>
        <taxon>Bacillota</taxon>
        <taxon>Clostridia</taxon>
        <taxon>Lachnospirales</taxon>
        <taxon>Lachnospiraceae</taxon>
        <taxon>Blautia</taxon>
    </lineage>
</organism>
<dbReference type="Pfam" id="PF03717">
    <property type="entry name" value="PBP_dimer"/>
    <property type="match status" value="1"/>
</dbReference>
<dbReference type="EMBL" id="SDKC01000001">
    <property type="protein sequence ID" value="RXS74552.1"/>
    <property type="molecule type" value="Genomic_DNA"/>
</dbReference>
<dbReference type="PANTHER" id="PTHR30627:SF1">
    <property type="entry name" value="PEPTIDOGLYCAN D,D-TRANSPEPTIDASE FTSI"/>
    <property type="match status" value="1"/>
</dbReference>
<keyword evidence="7" id="KW-0131">Cell cycle</keyword>
<evidence type="ECO:0000313" key="8">
    <source>
        <dbReference type="Proteomes" id="UP000290106"/>
    </source>
</evidence>
<comment type="similarity">
    <text evidence="2">Belongs to the transpeptidase family.</text>
</comment>
<dbReference type="GO" id="GO:0071555">
    <property type="term" value="P:cell wall organization"/>
    <property type="evidence" value="ECO:0007669"/>
    <property type="project" value="TreeGrafter"/>
</dbReference>
<dbReference type="Pfam" id="PF00905">
    <property type="entry name" value="Transpeptidase"/>
    <property type="match status" value="1"/>
</dbReference>
<comment type="subcellular location">
    <subcellularLocation>
        <location evidence="1">Membrane</location>
    </subcellularLocation>
</comment>
<protein>
    <submittedName>
        <fullName evidence="7">Cell division protein FtsI</fullName>
    </submittedName>
</protein>
<dbReference type="Proteomes" id="UP000290106">
    <property type="component" value="Unassembled WGS sequence"/>
</dbReference>
<keyword evidence="3" id="KW-0472">Membrane</keyword>
<keyword evidence="8" id="KW-1185">Reference proteome</keyword>
<evidence type="ECO:0000256" key="3">
    <source>
        <dbReference type="ARBA" id="ARBA00023136"/>
    </source>
</evidence>
<dbReference type="Gene3D" id="3.90.1310.10">
    <property type="entry name" value="Penicillin-binding protein 2a (Domain 2)"/>
    <property type="match status" value="1"/>
</dbReference>
<evidence type="ECO:0000256" key="4">
    <source>
        <dbReference type="SAM" id="MobiDB-lite"/>
    </source>
</evidence>
<dbReference type="OrthoDB" id="9804124at2"/>
<feature type="domain" description="Penicillin-binding protein transpeptidase" evidence="5">
    <location>
        <begin position="273"/>
        <end position="603"/>
    </location>
</feature>
<proteinExistence type="inferred from homology"/>
<dbReference type="GO" id="GO:0005886">
    <property type="term" value="C:plasma membrane"/>
    <property type="evidence" value="ECO:0007669"/>
    <property type="project" value="TreeGrafter"/>
</dbReference>
<dbReference type="Gene3D" id="3.40.710.10">
    <property type="entry name" value="DD-peptidase/beta-lactamase superfamily"/>
    <property type="match status" value="1"/>
</dbReference>
<dbReference type="InterPro" id="IPR036138">
    <property type="entry name" value="PBP_dimer_sf"/>
</dbReference>
<dbReference type="AlphaFoldDB" id="A0A4Q1RG62"/>
<evidence type="ECO:0000313" key="7">
    <source>
        <dbReference type="EMBL" id="RXS74552.1"/>
    </source>
</evidence>
<feature type="region of interest" description="Disordered" evidence="4">
    <location>
        <begin position="637"/>
        <end position="683"/>
    </location>
</feature>
<dbReference type="SUPFAM" id="SSF56519">
    <property type="entry name" value="Penicillin binding protein dimerisation domain"/>
    <property type="match status" value="1"/>
</dbReference>
<dbReference type="InterPro" id="IPR050515">
    <property type="entry name" value="Beta-lactam/transpept"/>
</dbReference>
<evidence type="ECO:0000256" key="2">
    <source>
        <dbReference type="ARBA" id="ARBA00007171"/>
    </source>
</evidence>
<reference evidence="7 8" key="1">
    <citation type="submission" date="2019-01" db="EMBL/GenBank/DDBJ databases">
        <title>Blautia sp. nov. KGMB01111 isolated human feces.</title>
        <authorList>
            <person name="Park J.-E."/>
            <person name="Kim J.-S."/>
            <person name="Park S.-H."/>
        </authorList>
    </citation>
    <scope>NUCLEOTIDE SEQUENCE [LARGE SCALE GENOMIC DNA]</scope>
    <source>
        <strain evidence="7 8">KGMB01111</strain>
    </source>
</reference>
<dbReference type="GO" id="GO:0008658">
    <property type="term" value="F:penicillin binding"/>
    <property type="evidence" value="ECO:0007669"/>
    <property type="project" value="InterPro"/>
</dbReference>
<evidence type="ECO:0000259" key="5">
    <source>
        <dbReference type="Pfam" id="PF00905"/>
    </source>
</evidence>
<dbReference type="GO" id="GO:0051301">
    <property type="term" value="P:cell division"/>
    <property type="evidence" value="ECO:0007669"/>
    <property type="project" value="UniProtKB-KW"/>
</dbReference>
<dbReference type="InterPro" id="IPR005311">
    <property type="entry name" value="PBP_dimer"/>
</dbReference>
<keyword evidence="7" id="KW-0132">Cell division</keyword>
<name>A0A4Q1RG62_9FIRM</name>